<evidence type="ECO:0000313" key="1">
    <source>
        <dbReference type="EMBL" id="SBV91573.1"/>
    </source>
</evidence>
<dbReference type="Gene3D" id="2.40.128.130">
    <property type="entry name" value="Autotransporter beta-domain"/>
    <property type="match status" value="1"/>
</dbReference>
<dbReference type="InterPro" id="IPR036709">
    <property type="entry name" value="Autotransporte_beta_dom_sf"/>
</dbReference>
<dbReference type="SUPFAM" id="SSF103515">
    <property type="entry name" value="Autotransporter"/>
    <property type="match status" value="1"/>
</dbReference>
<dbReference type="Pfam" id="PF12099">
    <property type="entry name" value="DUF3575"/>
    <property type="match status" value="1"/>
</dbReference>
<sequence>MQNGCCSKLFGFNYCLYTNKEYGLFESLYFKSILQITTNFFREKSTIMIKRFFLTCIVLAFVNVVHAQEERKQAYLPTFALKTNALYWATTTPNLGVEFGLSTKFTLDISGNYNPWTFSDDKKLKHWLVQPELRYWPCERFNGHFFGLHGHYGEYNVGGIKQLGLKEHRYEGNLWGGGISYGYHWILSNHWSIEATIGVGYAHLDYEKYKCEKCGTKIKDDTRDYWGPTKAGLSIIYVIK</sequence>
<accession>A0A212IWH8</accession>
<name>A0A212IWH8_9BACT</name>
<dbReference type="AlphaFoldDB" id="A0A212IWH8"/>
<dbReference type="InterPro" id="IPR021958">
    <property type="entry name" value="DUF3575"/>
</dbReference>
<protein>
    <recommendedName>
        <fullName evidence="2">DUF3575 domain-containing protein</fullName>
    </recommendedName>
</protein>
<dbReference type="EMBL" id="FLUM01000001">
    <property type="protein sequence ID" value="SBV91573.1"/>
    <property type="molecule type" value="Genomic_DNA"/>
</dbReference>
<gene>
    <name evidence="1" type="ORF">KL86DYS1_10376</name>
</gene>
<reference evidence="1" key="1">
    <citation type="submission" date="2016-04" db="EMBL/GenBank/DDBJ databases">
        <authorList>
            <person name="Evans L.H."/>
            <person name="Alamgir A."/>
            <person name="Owens N."/>
            <person name="Weber N.D."/>
            <person name="Virtaneva K."/>
            <person name="Barbian K."/>
            <person name="Babar A."/>
            <person name="Rosenke K."/>
        </authorList>
    </citation>
    <scope>NUCLEOTIDE SEQUENCE</scope>
    <source>
        <strain evidence="1">86-1</strain>
    </source>
</reference>
<proteinExistence type="predicted"/>
<organism evidence="1">
    <name type="scientific">uncultured Dysgonomonas sp</name>
    <dbReference type="NCBI Taxonomy" id="206096"/>
    <lineage>
        <taxon>Bacteria</taxon>
        <taxon>Pseudomonadati</taxon>
        <taxon>Bacteroidota</taxon>
        <taxon>Bacteroidia</taxon>
        <taxon>Bacteroidales</taxon>
        <taxon>Dysgonomonadaceae</taxon>
        <taxon>Dysgonomonas</taxon>
        <taxon>environmental samples</taxon>
    </lineage>
</organism>
<evidence type="ECO:0008006" key="2">
    <source>
        <dbReference type="Google" id="ProtNLM"/>
    </source>
</evidence>